<accession>A0A078LWK9</accession>
<dbReference type="PATRIC" id="fig|1461583.4.peg.172"/>
<feature type="region of interest" description="Disordered" evidence="2">
    <location>
        <begin position="1"/>
        <end position="28"/>
    </location>
</feature>
<dbReference type="HOGENOM" id="CLU_134863_2_1_9"/>
<dbReference type="InterPro" id="IPR007060">
    <property type="entry name" value="FtsL/DivIC"/>
</dbReference>
<sequence>MTQRKSKTTKMQNPYIEHQEKTKREDKRKFKRTVGRLVRYFTIPALVIIWMGSTLIHQSSMIDDKQAMLDEAKTNLTKVEKQQELLNMQITQYEDDEYIAKILRKEYLLSKDGEIIFVMPEDALEDENASTK</sequence>
<proteinExistence type="predicted"/>
<dbReference type="Pfam" id="PF04977">
    <property type="entry name" value="DivIC"/>
    <property type="match status" value="1"/>
</dbReference>
<keyword evidence="3" id="KW-1133">Transmembrane helix</keyword>
<evidence type="ECO:0000313" key="4">
    <source>
        <dbReference type="EMBL" id="CDZ99588.1"/>
    </source>
</evidence>
<keyword evidence="3" id="KW-0472">Membrane</keyword>
<gene>
    <name evidence="4" type="primary">divIC</name>
    <name evidence="4" type="ORF">BN1050_00179</name>
</gene>
<evidence type="ECO:0000256" key="2">
    <source>
        <dbReference type="SAM" id="MobiDB-lite"/>
    </source>
</evidence>
<dbReference type="PANTHER" id="PTHR40027">
    <property type="entry name" value="CELL DIVISION PROTEIN DIVIC"/>
    <property type="match status" value="1"/>
</dbReference>
<keyword evidence="4" id="KW-0132">Cell division</keyword>
<keyword evidence="3" id="KW-0812">Transmembrane</keyword>
<evidence type="ECO:0000256" key="3">
    <source>
        <dbReference type="SAM" id="Phobius"/>
    </source>
</evidence>
<organism evidence="4">
    <name type="scientific">Metalysinibacillus saudimassiliensis</name>
    <dbReference type="NCBI Taxonomy" id="1461583"/>
    <lineage>
        <taxon>Bacteria</taxon>
        <taxon>Bacillati</taxon>
        <taxon>Bacillota</taxon>
        <taxon>Bacilli</taxon>
        <taxon>Bacillales</taxon>
        <taxon>Caryophanaceae</taxon>
        <taxon>Metalysinibacillus</taxon>
    </lineage>
</organism>
<keyword evidence="1" id="KW-0175">Coiled coil</keyword>
<feature type="transmembrane region" description="Helical" evidence="3">
    <location>
        <begin position="37"/>
        <end position="56"/>
    </location>
</feature>
<dbReference type="EMBL" id="LN483073">
    <property type="protein sequence ID" value="CDZ99588.1"/>
    <property type="molecule type" value="Genomic_DNA"/>
</dbReference>
<dbReference type="PANTHER" id="PTHR40027:SF1">
    <property type="entry name" value="CELL DIVISION PROTEIN DIVIC"/>
    <property type="match status" value="1"/>
</dbReference>
<feature type="compositionally biased region" description="Basic and acidic residues" evidence="2">
    <location>
        <begin position="17"/>
        <end position="28"/>
    </location>
</feature>
<dbReference type="AlphaFoldDB" id="A0A078LWK9"/>
<dbReference type="GO" id="GO:0051301">
    <property type="term" value="P:cell division"/>
    <property type="evidence" value="ECO:0007669"/>
    <property type="project" value="UniProtKB-KW"/>
</dbReference>
<evidence type="ECO:0000256" key="1">
    <source>
        <dbReference type="SAM" id="Coils"/>
    </source>
</evidence>
<reference evidence="4" key="1">
    <citation type="submission" date="2014-07" db="EMBL/GenBank/DDBJ databases">
        <authorList>
            <person name="Urmite Genomes Urmite Genomes"/>
        </authorList>
    </citation>
    <scope>NUCLEOTIDE SEQUENCE</scope>
    <source>
        <strain evidence="4">13S34_air</strain>
    </source>
</reference>
<protein>
    <submittedName>
        <fullName evidence="4">Cell division protein DivIC</fullName>
    </submittedName>
</protein>
<dbReference type="InterPro" id="IPR039076">
    <property type="entry name" value="DivIC"/>
</dbReference>
<name>A0A078LWK9_9BACL</name>
<feature type="coiled-coil region" evidence="1">
    <location>
        <begin position="62"/>
        <end position="96"/>
    </location>
</feature>
<keyword evidence="4" id="KW-0131">Cell cycle</keyword>